<feature type="region of interest" description="Disordered" evidence="1">
    <location>
        <begin position="576"/>
        <end position="605"/>
    </location>
</feature>
<dbReference type="PANTHER" id="PTHR33289:SF2">
    <property type="entry name" value="ANCHORAGE SUBUNIT, PUTATIVE-RELATED"/>
    <property type="match status" value="1"/>
</dbReference>
<keyword evidence="4" id="KW-1185">Reference proteome</keyword>
<protein>
    <submittedName>
        <fullName evidence="3">Uncharacterized protein</fullName>
    </submittedName>
</protein>
<feature type="compositionally biased region" description="Basic and acidic residues" evidence="1">
    <location>
        <begin position="576"/>
        <end position="601"/>
    </location>
</feature>
<evidence type="ECO:0000313" key="4">
    <source>
        <dbReference type="Proteomes" id="UP001321473"/>
    </source>
</evidence>
<gene>
    <name evidence="3" type="ORF">V5799_026075</name>
</gene>
<evidence type="ECO:0000256" key="1">
    <source>
        <dbReference type="SAM" id="MobiDB-lite"/>
    </source>
</evidence>
<keyword evidence="2" id="KW-0732">Signal</keyword>
<reference evidence="3 4" key="1">
    <citation type="journal article" date="2023" name="Arcadia Sci">
        <title>De novo assembly of a long-read Amblyomma americanum tick genome.</title>
        <authorList>
            <person name="Chou S."/>
            <person name="Poskanzer K.E."/>
            <person name="Rollins M."/>
            <person name="Thuy-Boun P.S."/>
        </authorList>
    </citation>
    <scope>NUCLEOTIDE SEQUENCE [LARGE SCALE GENOMIC DNA]</scope>
    <source>
        <strain evidence="3">F_SG_1</strain>
        <tissue evidence="3">Salivary glands</tissue>
    </source>
</reference>
<dbReference type="Proteomes" id="UP001321473">
    <property type="component" value="Unassembled WGS sequence"/>
</dbReference>
<name>A0AAQ4DJL6_AMBAM</name>
<feature type="chain" id="PRO_5042888164" evidence="2">
    <location>
        <begin position="19"/>
        <end position="675"/>
    </location>
</feature>
<organism evidence="3 4">
    <name type="scientific">Amblyomma americanum</name>
    <name type="common">Lone star tick</name>
    <dbReference type="NCBI Taxonomy" id="6943"/>
    <lineage>
        <taxon>Eukaryota</taxon>
        <taxon>Metazoa</taxon>
        <taxon>Ecdysozoa</taxon>
        <taxon>Arthropoda</taxon>
        <taxon>Chelicerata</taxon>
        <taxon>Arachnida</taxon>
        <taxon>Acari</taxon>
        <taxon>Parasitiformes</taxon>
        <taxon>Ixodida</taxon>
        <taxon>Ixodoidea</taxon>
        <taxon>Ixodidae</taxon>
        <taxon>Amblyomminae</taxon>
        <taxon>Amblyomma</taxon>
    </lineage>
</organism>
<comment type="caution">
    <text evidence="3">The sequence shown here is derived from an EMBL/GenBank/DDBJ whole genome shotgun (WGS) entry which is preliminary data.</text>
</comment>
<dbReference type="PANTHER" id="PTHR33289">
    <property type="entry name" value="ANCHORAGE SUBUNIT, PUTATIVE-RELATED"/>
    <property type="match status" value="1"/>
</dbReference>
<feature type="compositionally biased region" description="Basic and acidic residues" evidence="1">
    <location>
        <begin position="354"/>
        <end position="368"/>
    </location>
</feature>
<dbReference type="AlphaFoldDB" id="A0AAQ4DJL6"/>
<proteinExistence type="predicted"/>
<feature type="region of interest" description="Disordered" evidence="1">
    <location>
        <begin position="350"/>
        <end position="371"/>
    </location>
</feature>
<dbReference type="EMBL" id="JARKHS020029902">
    <property type="protein sequence ID" value="KAK8762656.1"/>
    <property type="molecule type" value="Genomic_DNA"/>
</dbReference>
<evidence type="ECO:0000256" key="2">
    <source>
        <dbReference type="SAM" id="SignalP"/>
    </source>
</evidence>
<sequence>MIAVQVSILLALAVSSFAGYAPYSNYRVTYGLGSAYGAYPLPAAPAVESYHATSAVVPSYKAVVASAPAALSYHGANLPAVSRVQTYHAVPAVRAAVAAVPSYATYRTAPAITRVYQAAPALYHSAGVYQSSPAVSAVSRVTPVGTYHPAAAVATLAATPAFSTYRSAPVLTRQYHSAPLFASSFRTDAALPAVGKVATYQTGPAFSTYRSAPALTRVYQSAPVLTATPAVATAVHAVPSVATYKAASAVTGVYHAAPVVASAPVSTLTAVHAVPALSAVHRAPVVTTVHAATGVSRVTKADPFHALEHHTAMDTVLEPWDTPRACLCTATTTATASMLLATLPRFTRRNRRPTLGERESHQEMESPMHNRTKNTCSCRELFGRSNNVHSGRSKVVDSRGNLCLFLALAGCAFGGYVPVHHYGIVAPAYTYSKVYTTAHLVAPTVTKVTTVPAVPAKVAAYVPTVHTVPAVTTTTVKHFPTYGYGFGYGLGYPLGTYAYGLGYGLSPYGLSYGYGLSAIDYATLLKKKSFLLASFLGGSEATFFGPQPVQYVPPVTIYHLVRTNVVPAVTVNATELEPKSPEVPEGDKAEPPPKPGADESSKNVTADEVDAKKLVPALVPVTFVPVRLPFGGVGPVVRPLPYVPGFGSGYGYVPCLNCPRLIPGYGVWPYGVYYK</sequence>
<feature type="signal peptide" evidence="2">
    <location>
        <begin position="1"/>
        <end position="18"/>
    </location>
</feature>
<evidence type="ECO:0000313" key="3">
    <source>
        <dbReference type="EMBL" id="KAK8762656.1"/>
    </source>
</evidence>
<accession>A0AAQ4DJL6</accession>